<protein>
    <recommendedName>
        <fullName evidence="1">NADP-dependent oxidoreductase domain-containing protein</fullName>
    </recommendedName>
</protein>
<dbReference type="SUPFAM" id="SSF51430">
    <property type="entry name" value="NAD(P)-linked oxidoreductase"/>
    <property type="match status" value="1"/>
</dbReference>
<organism evidence="2">
    <name type="scientific">Timema bartmani</name>
    <dbReference type="NCBI Taxonomy" id="61472"/>
    <lineage>
        <taxon>Eukaryota</taxon>
        <taxon>Metazoa</taxon>
        <taxon>Ecdysozoa</taxon>
        <taxon>Arthropoda</taxon>
        <taxon>Hexapoda</taxon>
        <taxon>Insecta</taxon>
        <taxon>Pterygota</taxon>
        <taxon>Neoptera</taxon>
        <taxon>Polyneoptera</taxon>
        <taxon>Phasmatodea</taxon>
        <taxon>Timematodea</taxon>
        <taxon>Timematoidea</taxon>
        <taxon>Timematidae</taxon>
        <taxon>Timema</taxon>
    </lineage>
</organism>
<dbReference type="InterPro" id="IPR018170">
    <property type="entry name" value="Aldo/ket_reductase_CS"/>
</dbReference>
<dbReference type="InterPro" id="IPR036812">
    <property type="entry name" value="NAD(P)_OxRdtase_dom_sf"/>
</dbReference>
<dbReference type="PANTHER" id="PTHR11732">
    <property type="entry name" value="ALDO/KETO REDUCTASE"/>
    <property type="match status" value="1"/>
</dbReference>
<dbReference type="PROSITE" id="PS00798">
    <property type="entry name" value="ALDOKETO_REDUCTASE_1"/>
    <property type="match status" value="1"/>
</dbReference>
<dbReference type="PROSITE" id="PS00063">
    <property type="entry name" value="ALDOKETO_REDUCTASE_3"/>
    <property type="match status" value="1"/>
</dbReference>
<reference evidence="2" key="1">
    <citation type="submission" date="2020-11" db="EMBL/GenBank/DDBJ databases">
        <authorList>
            <person name="Tran Van P."/>
        </authorList>
    </citation>
    <scope>NUCLEOTIDE SEQUENCE</scope>
</reference>
<name>A0A7R9I483_9NEOP</name>
<dbReference type="InterPro" id="IPR023210">
    <property type="entry name" value="NADP_OxRdtase_dom"/>
</dbReference>
<gene>
    <name evidence="2" type="ORF">TBIB3V08_LOCUS9132</name>
</gene>
<sequence length="394" mass="44420">MVSALQGSGCSHQLKVSALQATLTNSSREEKEEGNHAYLYLQHIPGSVLTFPNTVQSTTHLERYDWLSVFARSSNSVLRSKPEEVELAVETALTAGYRHIDTAYNYNNEDAIGRALKRWLSAEDHHREDLFIATKLPHIGNRASDVVKFLDKSLERLQLEYVDLYMVHMPFGFLPDQSGESPAVQQDGSFVLDMNTDHITVWKLERLMSEAVILPAVNQVELHAYLQQPELRTYCHQQGITVTAYSPLGSPGSKTHFQKKYNYSPETFPDLLGHSVVLKIAEAHRKTPAQILLRHLVQQKIAVIPKSTNPTRITENIQVFDFELSKNELDQLNRLDQDEKGRIIDFMFFKGGDSSLSGQLFRQQLLDDKDLVGVQSQGFVQHHVGIADGEPGLS</sequence>
<dbReference type="GO" id="GO:0016491">
    <property type="term" value="F:oxidoreductase activity"/>
    <property type="evidence" value="ECO:0007669"/>
    <property type="project" value="InterPro"/>
</dbReference>
<dbReference type="EMBL" id="OD568312">
    <property type="protein sequence ID" value="CAD7446809.1"/>
    <property type="molecule type" value="Genomic_DNA"/>
</dbReference>
<dbReference type="InterPro" id="IPR020471">
    <property type="entry name" value="AKR"/>
</dbReference>
<proteinExistence type="predicted"/>
<dbReference type="Pfam" id="PF00248">
    <property type="entry name" value="Aldo_ket_red"/>
    <property type="match status" value="1"/>
</dbReference>
<dbReference type="PRINTS" id="PR00069">
    <property type="entry name" value="ALDKETRDTASE"/>
</dbReference>
<evidence type="ECO:0000259" key="1">
    <source>
        <dbReference type="Pfam" id="PF00248"/>
    </source>
</evidence>
<evidence type="ECO:0000313" key="2">
    <source>
        <dbReference type="EMBL" id="CAD7446809.1"/>
    </source>
</evidence>
<dbReference type="Gene3D" id="3.20.20.100">
    <property type="entry name" value="NADP-dependent oxidoreductase domain"/>
    <property type="match status" value="1"/>
</dbReference>
<dbReference type="AlphaFoldDB" id="A0A7R9I483"/>
<accession>A0A7R9I483</accession>
<feature type="domain" description="NADP-dependent oxidoreductase" evidence="1">
    <location>
        <begin position="79"/>
        <end position="336"/>
    </location>
</feature>